<reference evidence="3" key="1">
    <citation type="submission" date="2022-11" db="UniProtKB">
        <authorList>
            <consortium name="WormBaseParasite"/>
        </authorList>
    </citation>
    <scope>IDENTIFICATION</scope>
</reference>
<sequence length="96" mass="11270">MNRTTGATRRRPVTPGTTRRDAQEVIKHMSWKSGDCLAYYLELAAILPPSEPQHALKTGVYAWQNWFQFEPLRFRQAQEMLEIDKCKLILEDEAYR</sequence>
<feature type="region of interest" description="Disordered" evidence="1">
    <location>
        <begin position="1"/>
        <end position="21"/>
    </location>
</feature>
<dbReference type="AlphaFoldDB" id="A0A915HGK0"/>
<keyword evidence="2" id="KW-1185">Reference proteome</keyword>
<organism evidence="2 3">
    <name type="scientific">Romanomermis culicivorax</name>
    <name type="common">Nematode worm</name>
    <dbReference type="NCBI Taxonomy" id="13658"/>
    <lineage>
        <taxon>Eukaryota</taxon>
        <taxon>Metazoa</taxon>
        <taxon>Ecdysozoa</taxon>
        <taxon>Nematoda</taxon>
        <taxon>Enoplea</taxon>
        <taxon>Dorylaimia</taxon>
        <taxon>Mermithida</taxon>
        <taxon>Mermithoidea</taxon>
        <taxon>Mermithidae</taxon>
        <taxon>Romanomermis</taxon>
    </lineage>
</organism>
<proteinExistence type="predicted"/>
<evidence type="ECO:0000256" key="1">
    <source>
        <dbReference type="SAM" id="MobiDB-lite"/>
    </source>
</evidence>
<dbReference type="WBParaSite" id="nRc.2.0.1.t00549-RA">
    <property type="protein sequence ID" value="nRc.2.0.1.t00549-RA"/>
    <property type="gene ID" value="nRc.2.0.1.g00549"/>
</dbReference>
<dbReference type="Proteomes" id="UP000887565">
    <property type="component" value="Unplaced"/>
</dbReference>
<evidence type="ECO:0000313" key="2">
    <source>
        <dbReference type="Proteomes" id="UP000887565"/>
    </source>
</evidence>
<feature type="compositionally biased region" description="Low complexity" evidence="1">
    <location>
        <begin position="1"/>
        <end position="17"/>
    </location>
</feature>
<evidence type="ECO:0000313" key="3">
    <source>
        <dbReference type="WBParaSite" id="nRc.2.0.1.t00549-RA"/>
    </source>
</evidence>
<name>A0A915HGK0_ROMCU</name>
<protein>
    <submittedName>
        <fullName evidence="3">Uncharacterized protein</fullName>
    </submittedName>
</protein>
<accession>A0A915HGK0</accession>